<reference evidence="2 3" key="1">
    <citation type="submission" date="2016-03" db="EMBL/GenBank/DDBJ databases">
        <title>Genome sequence of Variovorax paradoxus KB5.</title>
        <authorList>
            <person name="Jeong H."/>
            <person name="Hong C.E."/>
            <person name="Jo S.H."/>
            <person name="Park J.M."/>
        </authorList>
    </citation>
    <scope>NUCLEOTIDE SEQUENCE [LARGE SCALE GENOMIC DNA]</scope>
    <source>
        <strain evidence="2 3">KB5</strain>
    </source>
</reference>
<gene>
    <name evidence="2" type="ORF">A3K87_20055</name>
</gene>
<dbReference type="InterPro" id="IPR049249">
    <property type="entry name" value="DUF6882"/>
</dbReference>
<sequence>MALGDVIGERSWGIDVQEGVLSFGDDLRYPAQLLGTHAFGPGTWLWVWANAQSNIPEQHTEAALRIRQRGEAESIEAFTSASLQLDDALTDHMIAMTCGGLEGGRCYYRAPYDGGALFVLLDDVPREVLAPVTLPRAVTVLMEVISQFDVDHRRMATSFLRQQGLEATSSTAAAIRAERAGEGHIEISFDESGRISNVACTLLPQGATPAAEPPPEPKAPRWQFWKR</sequence>
<proteinExistence type="predicted"/>
<protein>
    <submittedName>
        <fullName evidence="2">Uncharacterized protein</fullName>
    </submittedName>
</protein>
<evidence type="ECO:0000313" key="3">
    <source>
        <dbReference type="Proteomes" id="UP000077852"/>
    </source>
</evidence>
<evidence type="ECO:0000256" key="1">
    <source>
        <dbReference type="SAM" id="MobiDB-lite"/>
    </source>
</evidence>
<organism evidence="2 3">
    <name type="scientific">Variovorax paradoxus</name>
    <dbReference type="NCBI Taxonomy" id="34073"/>
    <lineage>
        <taxon>Bacteria</taxon>
        <taxon>Pseudomonadati</taxon>
        <taxon>Pseudomonadota</taxon>
        <taxon>Betaproteobacteria</taxon>
        <taxon>Burkholderiales</taxon>
        <taxon>Comamonadaceae</taxon>
        <taxon>Variovorax</taxon>
    </lineage>
</organism>
<comment type="caution">
    <text evidence="2">The sequence shown here is derived from an EMBL/GenBank/DDBJ whole genome shotgun (WGS) entry which is preliminary data.</text>
</comment>
<dbReference type="Pfam" id="PF21813">
    <property type="entry name" value="DUF6882"/>
    <property type="match status" value="1"/>
</dbReference>
<evidence type="ECO:0000313" key="2">
    <source>
        <dbReference type="EMBL" id="OAK61906.1"/>
    </source>
</evidence>
<name>A0AA91DLN5_VARPD</name>
<feature type="region of interest" description="Disordered" evidence="1">
    <location>
        <begin position="205"/>
        <end position="227"/>
    </location>
</feature>
<dbReference type="AlphaFoldDB" id="A0AA91DLN5"/>
<dbReference type="Proteomes" id="UP000077852">
    <property type="component" value="Unassembled WGS sequence"/>
</dbReference>
<accession>A0AA91DLN5</accession>
<dbReference type="EMBL" id="LVHG01000054">
    <property type="protein sequence ID" value="OAK61906.1"/>
    <property type="molecule type" value="Genomic_DNA"/>
</dbReference>